<keyword evidence="2" id="KW-1185">Reference proteome</keyword>
<organism evidence="1 2">
    <name type="scientific">Dyadobacter linearis</name>
    <dbReference type="NCBI Taxonomy" id="2823330"/>
    <lineage>
        <taxon>Bacteria</taxon>
        <taxon>Pseudomonadati</taxon>
        <taxon>Bacteroidota</taxon>
        <taxon>Cytophagia</taxon>
        <taxon>Cytophagales</taxon>
        <taxon>Spirosomataceae</taxon>
        <taxon>Dyadobacter</taxon>
    </lineage>
</organism>
<name>A0ABM8UM23_9BACT</name>
<proteinExistence type="predicted"/>
<dbReference type="RefSeq" id="WP_215232672.1">
    <property type="nucleotide sequence ID" value="NZ_CAJRAU010000002.1"/>
</dbReference>
<reference evidence="1 2" key="1">
    <citation type="submission" date="2021-04" db="EMBL/GenBank/DDBJ databases">
        <authorList>
            <person name="Rodrigo-Torres L."/>
            <person name="Arahal R. D."/>
            <person name="Lucena T."/>
        </authorList>
    </citation>
    <scope>NUCLEOTIDE SEQUENCE [LARGE SCALE GENOMIC DNA]</scope>
    <source>
        <strain evidence="1 2">CECT 9623</strain>
    </source>
</reference>
<gene>
    <name evidence="1" type="ORF">DYBT9623_01256</name>
</gene>
<sequence>MLIQILRSILIAFVGLFLSKTVQAQSSSSWSYGLASHYSFEKHTLSWTSYAQGEPAQQSENKFTPAFAIGAGIWTEKKISTVFSIYSRLDYHYLRFDDQYLSGWYIKVGGGRNYQEWHNSLAFSLQGRFYIPTKSKLRVYFDAGAKVDRMVKFRSRYAHFDFPNWNPQYMNAVSPALIGAIGIQYGRLGLSLESQNYLWNDALTEDLAASERQQLYSRDISRRNLTLNLSYRLNFKANN</sequence>
<protein>
    <recommendedName>
        <fullName evidence="3">Outer membrane protein beta-barrel domain-containing protein</fullName>
    </recommendedName>
</protein>
<evidence type="ECO:0000313" key="1">
    <source>
        <dbReference type="EMBL" id="CAG5068525.1"/>
    </source>
</evidence>
<dbReference type="EMBL" id="CAJRAU010000002">
    <property type="protein sequence ID" value="CAG5068525.1"/>
    <property type="molecule type" value="Genomic_DNA"/>
</dbReference>
<accession>A0ABM8UM23</accession>
<dbReference type="Proteomes" id="UP000679725">
    <property type="component" value="Unassembled WGS sequence"/>
</dbReference>
<comment type="caution">
    <text evidence="1">The sequence shown here is derived from an EMBL/GenBank/DDBJ whole genome shotgun (WGS) entry which is preliminary data.</text>
</comment>
<evidence type="ECO:0008006" key="3">
    <source>
        <dbReference type="Google" id="ProtNLM"/>
    </source>
</evidence>
<evidence type="ECO:0000313" key="2">
    <source>
        <dbReference type="Proteomes" id="UP000679725"/>
    </source>
</evidence>